<dbReference type="SUPFAM" id="SSF46689">
    <property type="entry name" value="Homeodomain-like"/>
    <property type="match status" value="1"/>
</dbReference>
<evidence type="ECO:0000313" key="4">
    <source>
        <dbReference type="EMBL" id="BAU98137.1"/>
    </source>
</evidence>
<dbReference type="GO" id="GO:0003677">
    <property type="term" value="F:DNA binding"/>
    <property type="evidence" value="ECO:0007669"/>
    <property type="project" value="UniProtKB-UniRule"/>
</dbReference>
<dbReference type="PANTHER" id="PTHR43479">
    <property type="entry name" value="ACREF/ENVCD OPERON REPRESSOR-RELATED"/>
    <property type="match status" value="1"/>
</dbReference>
<name>A0A169SXY7_STAEP</name>
<dbReference type="InterPro" id="IPR050624">
    <property type="entry name" value="HTH-type_Tx_Regulator"/>
</dbReference>
<dbReference type="Pfam" id="PF14278">
    <property type="entry name" value="TetR_C_8"/>
    <property type="match status" value="1"/>
</dbReference>
<evidence type="ECO:0000256" key="2">
    <source>
        <dbReference type="PROSITE-ProRule" id="PRU00335"/>
    </source>
</evidence>
<dbReference type="Pfam" id="PF00440">
    <property type="entry name" value="TetR_N"/>
    <property type="match status" value="1"/>
</dbReference>
<feature type="domain" description="HTH tetR-type" evidence="3">
    <location>
        <begin position="7"/>
        <end position="67"/>
    </location>
</feature>
<organism evidence="4">
    <name type="scientific">Staphylococcus epidermidis</name>
    <dbReference type="NCBI Taxonomy" id="1282"/>
    <lineage>
        <taxon>Bacteria</taxon>
        <taxon>Bacillati</taxon>
        <taxon>Bacillota</taxon>
        <taxon>Bacilli</taxon>
        <taxon>Bacillales</taxon>
        <taxon>Staphylococcaceae</taxon>
        <taxon>Staphylococcus</taxon>
    </lineage>
</organism>
<accession>A0A169SXY7</accession>
<feature type="DNA-binding region" description="H-T-H motif" evidence="2">
    <location>
        <begin position="30"/>
        <end position="49"/>
    </location>
</feature>
<evidence type="ECO:0000259" key="3">
    <source>
        <dbReference type="PROSITE" id="PS50977"/>
    </source>
</evidence>
<dbReference type="PROSITE" id="PS50977">
    <property type="entry name" value="HTH_TETR_2"/>
    <property type="match status" value="1"/>
</dbReference>
<protein>
    <submittedName>
        <fullName evidence="4">Transcriptional regulator</fullName>
    </submittedName>
</protein>
<dbReference type="EMBL" id="LC085180">
    <property type="protein sequence ID" value="BAU98137.1"/>
    <property type="molecule type" value="Genomic_DNA"/>
</dbReference>
<dbReference type="InterPro" id="IPR039532">
    <property type="entry name" value="TetR_C_Firmicutes"/>
</dbReference>
<dbReference type="AlphaFoldDB" id="A0A169SXY7"/>
<sequence>MPSANQKRMIKHIHETVFILLHDYHFDEITVQKICDIAEINRSTFYRYFQDKYELLYTLPDFITQQIIAKGDTSADITTPESFEDFIYYIGNNKKIFKHLLVSSRQADVFRSLTNVSREMMLNNSTRKRNPLAQKIRESKHPEIVADFYSSGVIEVLRRWVENDYNYTVEEVFETLNNVFETLNNVLETSLYCYDK</sequence>
<proteinExistence type="predicted"/>
<evidence type="ECO:0000256" key="1">
    <source>
        <dbReference type="ARBA" id="ARBA00023125"/>
    </source>
</evidence>
<keyword evidence="1 2" id="KW-0238">DNA-binding</keyword>
<dbReference type="InterPro" id="IPR001647">
    <property type="entry name" value="HTH_TetR"/>
</dbReference>
<reference evidence="4" key="1">
    <citation type="submission" date="2015-09" db="EMBL/GenBank/DDBJ databases">
        <title>Distribution of SCCmec types in fusidic acid resistant Staphylococcus epidermidis and identification of a novel SCC7684 element.</title>
        <authorList>
            <person name="Chen H.J."/>
            <person name="Teng L.J."/>
        </authorList>
    </citation>
    <scope>NUCLEOTIDE SEQUENCE</scope>
    <source>
        <strain evidence="4">NTUH-7684</strain>
    </source>
</reference>
<dbReference type="PANTHER" id="PTHR43479:SF7">
    <property type="entry name" value="TETR-FAMILY TRANSCRIPTIONAL REGULATOR"/>
    <property type="match status" value="1"/>
</dbReference>
<dbReference type="Gene3D" id="1.10.357.10">
    <property type="entry name" value="Tetracycline Repressor, domain 2"/>
    <property type="match status" value="1"/>
</dbReference>
<dbReference type="InterPro" id="IPR009057">
    <property type="entry name" value="Homeodomain-like_sf"/>
</dbReference>